<name>A0ABR0QFL5_GOSAR</name>
<sequence>MKRVLFRGISLSTHNFLHSYTKTSQNPVHSFTPLAASTRSRLRLYSSESDSPVEKKPDPGIESASVAEAHVEDVALPVVDISDKELEARIKKYSEGNLEAILPVLHAILQRMLAGKHDEADELRRKLKTHGRKPYEVMVVDRKFVYKQTGKPVHTLEETGGAKWFFVLSGATIAAGRLVVDNGVLKAVWPHSGHYRPLEENFNESFNNFISFLRENNVGLNNVKMTPVDEEGNLAGKQRSSNRLRCNSRKPLVRNWIVMKIMEIMMWKTLPVPDELILQRGNSKRVSTCKWTTGAAQQIPDWLYEEKPPKLQFCVWE</sequence>
<dbReference type="PANTHER" id="PTHR31250:SF14">
    <property type="entry name" value="IQ DOMAIN-CONTAINING PROTEIN IQM2"/>
    <property type="match status" value="1"/>
</dbReference>
<protein>
    <submittedName>
        <fullName evidence="5">Uncharacterized protein</fullName>
    </submittedName>
</protein>
<dbReference type="InterPro" id="IPR044159">
    <property type="entry name" value="IQM"/>
</dbReference>
<comment type="caution">
    <text evidence="5">The sequence shown here is derived from an EMBL/GenBank/DDBJ whole genome shotgun (WGS) entry which is preliminary data.</text>
</comment>
<evidence type="ECO:0000256" key="4">
    <source>
        <dbReference type="ARBA" id="ARBA00023242"/>
    </source>
</evidence>
<evidence type="ECO:0000256" key="1">
    <source>
        <dbReference type="ARBA" id="ARBA00004123"/>
    </source>
</evidence>
<dbReference type="EMBL" id="JARKNE010000003">
    <property type="protein sequence ID" value="KAK5838092.1"/>
    <property type="molecule type" value="Genomic_DNA"/>
</dbReference>
<evidence type="ECO:0000256" key="2">
    <source>
        <dbReference type="ARBA" id="ARBA00004496"/>
    </source>
</evidence>
<evidence type="ECO:0000256" key="3">
    <source>
        <dbReference type="ARBA" id="ARBA00022490"/>
    </source>
</evidence>
<proteinExistence type="predicted"/>
<keyword evidence="3" id="KW-0963">Cytoplasm</keyword>
<keyword evidence="4" id="KW-0539">Nucleus</keyword>
<accession>A0ABR0QFL5</accession>
<evidence type="ECO:0000313" key="5">
    <source>
        <dbReference type="EMBL" id="KAK5838092.1"/>
    </source>
</evidence>
<organism evidence="5 6">
    <name type="scientific">Gossypium arboreum</name>
    <name type="common">Tree cotton</name>
    <name type="synonym">Gossypium nanking</name>
    <dbReference type="NCBI Taxonomy" id="29729"/>
    <lineage>
        <taxon>Eukaryota</taxon>
        <taxon>Viridiplantae</taxon>
        <taxon>Streptophyta</taxon>
        <taxon>Embryophyta</taxon>
        <taxon>Tracheophyta</taxon>
        <taxon>Spermatophyta</taxon>
        <taxon>Magnoliopsida</taxon>
        <taxon>eudicotyledons</taxon>
        <taxon>Gunneridae</taxon>
        <taxon>Pentapetalae</taxon>
        <taxon>rosids</taxon>
        <taxon>malvids</taxon>
        <taxon>Malvales</taxon>
        <taxon>Malvaceae</taxon>
        <taxon>Malvoideae</taxon>
        <taxon>Gossypium</taxon>
    </lineage>
</organism>
<gene>
    <name evidence="5" type="ORF">PVK06_006819</name>
</gene>
<dbReference type="Proteomes" id="UP001358586">
    <property type="component" value="Chromosome 3"/>
</dbReference>
<comment type="subcellular location">
    <subcellularLocation>
        <location evidence="2">Cytoplasm</location>
    </subcellularLocation>
    <subcellularLocation>
        <location evidence="1">Nucleus</location>
    </subcellularLocation>
</comment>
<keyword evidence="6" id="KW-1185">Reference proteome</keyword>
<evidence type="ECO:0000313" key="6">
    <source>
        <dbReference type="Proteomes" id="UP001358586"/>
    </source>
</evidence>
<reference evidence="5 6" key="1">
    <citation type="submission" date="2023-03" db="EMBL/GenBank/DDBJ databases">
        <title>WGS of Gossypium arboreum.</title>
        <authorList>
            <person name="Yu D."/>
        </authorList>
    </citation>
    <scope>NUCLEOTIDE SEQUENCE [LARGE SCALE GENOMIC DNA]</scope>
    <source>
        <tissue evidence="5">Leaf</tissue>
    </source>
</reference>
<dbReference type="PANTHER" id="PTHR31250">
    <property type="entry name" value="IQ DOMAIN-CONTAINING PROTEIN IQM3"/>
    <property type="match status" value="1"/>
</dbReference>